<accession>A0AAV8Q191</accession>
<keyword evidence="3" id="KW-0274">FAD</keyword>
<dbReference type="Pfam" id="PF09265">
    <property type="entry name" value="Cytokin-bind"/>
    <property type="match status" value="1"/>
</dbReference>
<keyword evidence="2" id="KW-0285">Flavoprotein</keyword>
<name>A0AAV8Q191_ENSVE</name>
<dbReference type="AlphaFoldDB" id="A0AAV8Q191"/>
<evidence type="ECO:0000256" key="1">
    <source>
        <dbReference type="ARBA" id="ARBA00001974"/>
    </source>
</evidence>
<dbReference type="InterPro" id="IPR015345">
    <property type="entry name" value="Cytokinin_DH_FAD/cytokin-bd"/>
</dbReference>
<dbReference type="GO" id="GO:0009690">
    <property type="term" value="P:cytokinin metabolic process"/>
    <property type="evidence" value="ECO:0007669"/>
    <property type="project" value="InterPro"/>
</dbReference>
<sequence>MWPESSKTYCWINFEGLVLIYPLLRDQWDAYSWAVLPDGRGRAEEQVMYIVGVLRSANPATCAAQCLQDLLHHRRSLRPALGPVCGPQAAVRPPKHPSPGQGIFRRTYASSS</sequence>
<dbReference type="InterPro" id="IPR016170">
    <property type="entry name" value="Cytok_DH_C_sf"/>
</dbReference>
<evidence type="ECO:0000256" key="3">
    <source>
        <dbReference type="ARBA" id="ARBA00022827"/>
    </source>
</evidence>
<dbReference type="SUPFAM" id="SSF55103">
    <property type="entry name" value="FAD-linked oxidases, C-terminal domain"/>
    <property type="match status" value="1"/>
</dbReference>
<protein>
    <recommendedName>
        <fullName evidence="5">Cytokinin dehydrogenase 1 FAD/cytokinin binding domain-containing protein</fullName>
    </recommendedName>
</protein>
<feature type="region of interest" description="Disordered" evidence="4">
    <location>
        <begin position="88"/>
        <end position="112"/>
    </location>
</feature>
<dbReference type="EMBL" id="JAQQAF010000008">
    <property type="protein sequence ID" value="KAJ8466927.1"/>
    <property type="molecule type" value="Genomic_DNA"/>
</dbReference>
<reference evidence="6 7" key="1">
    <citation type="submission" date="2022-12" db="EMBL/GenBank/DDBJ databases">
        <title>Chromosome-scale assembly of the Ensete ventricosum genome.</title>
        <authorList>
            <person name="Dussert Y."/>
            <person name="Stocks J."/>
            <person name="Wendawek A."/>
            <person name="Woldeyes F."/>
            <person name="Nichols R.A."/>
            <person name="Borrell J.S."/>
        </authorList>
    </citation>
    <scope>NUCLEOTIDE SEQUENCE [LARGE SCALE GENOMIC DNA]</scope>
    <source>
        <strain evidence="7">cv. Maze</strain>
        <tissue evidence="6">Seeds</tissue>
    </source>
</reference>
<organism evidence="6 7">
    <name type="scientific">Ensete ventricosum</name>
    <name type="common">Abyssinian banana</name>
    <name type="synonym">Musa ensete</name>
    <dbReference type="NCBI Taxonomy" id="4639"/>
    <lineage>
        <taxon>Eukaryota</taxon>
        <taxon>Viridiplantae</taxon>
        <taxon>Streptophyta</taxon>
        <taxon>Embryophyta</taxon>
        <taxon>Tracheophyta</taxon>
        <taxon>Spermatophyta</taxon>
        <taxon>Magnoliopsida</taxon>
        <taxon>Liliopsida</taxon>
        <taxon>Zingiberales</taxon>
        <taxon>Musaceae</taxon>
        <taxon>Ensete</taxon>
    </lineage>
</organism>
<dbReference type="Proteomes" id="UP001222027">
    <property type="component" value="Unassembled WGS sequence"/>
</dbReference>
<dbReference type="GO" id="GO:0050660">
    <property type="term" value="F:flavin adenine dinucleotide binding"/>
    <property type="evidence" value="ECO:0007669"/>
    <property type="project" value="InterPro"/>
</dbReference>
<evidence type="ECO:0000313" key="6">
    <source>
        <dbReference type="EMBL" id="KAJ8466927.1"/>
    </source>
</evidence>
<dbReference type="InterPro" id="IPR016164">
    <property type="entry name" value="FAD-linked_Oxase-like_C"/>
</dbReference>
<dbReference type="GO" id="GO:0019139">
    <property type="term" value="F:cytokinin dehydrogenase activity"/>
    <property type="evidence" value="ECO:0007669"/>
    <property type="project" value="InterPro"/>
</dbReference>
<proteinExistence type="predicted"/>
<dbReference type="Gene3D" id="3.40.462.10">
    <property type="entry name" value="FAD-linked oxidases, C-terminal domain"/>
    <property type="match status" value="1"/>
</dbReference>
<comment type="caution">
    <text evidence="6">The sequence shown here is derived from an EMBL/GenBank/DDBJ whole genome shotgun (WGS) entry which is preliminary data.</text>
</comment>
<keyword evidence="7" id="KW-1185">Reference proteome</keyword>
<evidence type="ECO:0000313" key="7">
    <source>
        <dbReference type="Proteomes" id="UP001222027"/>
    </source>
</evidence>
<evidence type="ECO:0000256" key="4">
    <source>
        <dbReference type="SAM" id="MobiDB-lite"/>
    </source>
</evidence>
<comment type="cofactor">
    <cofactor evidence="1">
        <name>FAD</name>
        <dbReference type="ChEBI" id="CHEBI:57692"/>
    </cofactor>
</comment>
<gene>
    <name evidence="6" type="ORF">OPV22_029479</name>
</gene>
<feature type="domain" description="Cytokinin dehydrogenase 1 FAD/cytokinin binding" evidence="5">
    <location>
        <begin position="15"/>
        <end position="74"/>
    </location>
</feature>
<evidence type="ECO:0000259" key="5">
    <source>
        <dbReference type="Pfam" id="PF09265"/>
    </source>
</evidence>
<evidence type="ECO:0000256" key="2">
    <source>
        <dbReference type="ARBA" id="ARBA00022630"/>
    </source>
</evidence>